<protein>
    <submittedName>
        <fullName evidence="1">Uncharacterized protein</fullName>
    </submittedName>
</protein>
<keyword evidence="2" id="KW-1185">Reference proteome</keyword>
<evidence type="ECO:0000313" key="2">
    <source>
        <dbReference type="Proteomes" id="UP001189429"/>
    </source>
</evidence>
<proteinExistence type="predicted"/>
<dbReference type="Proteomes" id="UP001189429">
    <property type="component" value="Unassembled WGS sequence"/>
</dbReference>
<dbReference type="EMBL" id="CAUYUJ010015132">
    <property type="protein sequence ID" value="CAK0850264.1"/>
    <property type="molecule type" value="Genomic_DNA"/>
</dbReference>
<sequence>MKAGPSRRPECSHWPARCTATTARCSTTWRPAWPSWLPSRGLPPTTSCARRALAAGLLALALGHAAAADLVAAVRSELLPGACEGTAAGRRDVAALLAGPPQPREHLEMANAACSSRSALAVRPTAREAQAEAWTAQHMLQIWVLMRVCGVVLLEEVIPQDLVASVRQAQADHFALSPSTACARVPGAGRCVARRATPGGEAAPDATIHGPQTVRWTAAA</sequence>
<gene>
    <name evidence="1" type="ORF">PCOR1329_LOCUS42701</name>
</gene>
<reference evidence="1" key="1">
    <citation type="submission" date="2023-10" db="EMBL/GenBank/DDBJ databases">
        <authorList>
            <person name="Chen Y."/>
            <person name="Shah S."/>
            <person name="Dougan E. K."/>
            <person name="Thang M."/>
            <person name="Chan C."/>
        </authorList>
    </citation>
    <scope>NUCLEOTIDE SEQUENCE [LARGE SCALE GENOMIC DNA]</scope>
</reference>
<evidence type="ECO:0000313" key="1">
    <source>
        <dbReference type="EMBL" id="CAK0850264.1"/>
    </source>
</evidence>
<name>A0ABN9TW07_9DINO</name>
<comment type="caution">
    <text evidence="1">The sequence shown here is derived from an EMBL/GenBank/DDBJ whole genome shotgun (WGS) entry which is preliminary data.</text>
</comment>
<accession>A0ABN9TW07</accession>
<organism evidence="1 2">
    <name type="scientific">Prorocentrum cordatum</name>
    <dbReference type="NCBI Taxonomy" id="2364126"/>
    <lineage>
        <taxon>Eukaryota</taxon>
        <taxon>Sar</taxon>
        <taxon>Alveolata</taxon>
        <taxon>Dinophyceae</taxon>
        <taxon>Prorocentrales</taxon>
        <taxon>Prorocentraceae</taxon>
        <taxon>Prorocentrum</taxon>
    </lineage>
</organism>